<feature type="transmembrane region" description="Helical" evidence="1">
    <location>
        <begin position="24"/>
        <end position="45"/>
    </location>
</feature>
<accession>X1QE33</accession>
<protein>
    <submittedName>
        <fullName evidence="2">Uncharacterized protein</fullName>
    </submittedName>
</protein>
<comment type="caution">
    <text evidence="2">The sequence shown here is derived from an EMBL/GenBank/DDBJ whole genome shotgun (WGS) entry which is preliminary data.</text>
</comment>
<name>X1QE33_9ZZZZ</name>
<dbReference type="AlphaFoldDB" id="X1QE33"/>
<dbReference type="EMBL" id="BARV01037662">
    <property type="protein sequence ID" value="GAI53076.1"/>
    <property type="molecule type" value="Genomic_DNA"/>
</dbReference>
<keyword evidence="1" id="KW-0472">Membrane</keyword>
<sequence>MGLFAALSSKPVKEFSFNQLPQKAFGIMLACVVLIAGSVVGVYTMGQKYTGALNY</sequence>
<proteinExistence type="predicted"/>
<keyword evidence="1" id="KW-1133">Transmembrane helix</keyword>
<feature type="non-terminal residue" evidence="2">
    <location>
        <position position="55"/>
    </location>
</feature>
<organism evidence="2">
    <name type="scientific">marine sediment metagenome</name>
    <dbReference type="NCBI Taxonomy" id="412755"/>
    <lineage>
        <taxon>unclassified sequences</taxon>
        <taxon>metagenomes</taxon>
        <taxon>ecological metagenomes</taxon>
    </lineage>
</organism>
<keyword evidence="1" id="KW-0812">Transmembrane</keyword>
<gene>
    <name evidence="2" type="ORF">S06H3_58217</name>
</gene>
<reference evidence="2" key="1">
    <citation type="journal article" date="2014" name="Front. Microbiol.">
        <title>High frequency of phylogenetically diverse reductive dehalogenase-homologous genes in deep subseafloor sedimentary metagenomes.</title>
        <authorList>
            <person name="Kawai M."/>
            <person name="Futagami T."/>
            <person name="Toyoda A."/>
            <person name="Takaki Y."/>
            <person name="Nishi S."/>
            <person name="Hori S."/>
            <person name="Arai W."/>
            <person name="Tsubouchi T."/>
            <person name="Morono Y."/>
            <person name="Uchiyama I."/>
            <person name="Ito T."/>
            <person name="Fujiyama A."/>
            <person name="Inagaki F."/>
            <person name="Takami H."/>
        </authorList>
    </citation>
    <scope>NUCLEOTIDE SEQUENCE</scope>
    <source>
        <strain evidence="2">Expedition CK06-06</strain>
    </source>
</reference>
<evidence type="ECO:0000256" key="1">
    <source>
        <dbReference type="SAM" id="Phobius"/>
    </source>
</evidence>
<evidence type="ECO:0000313" key="2">
    <source>
        <dbReference type="EMBL" id="GAI53076.1"/>
    </source>
</evidence>